<keyword evidence="1" id="KW-0805">Transcription regulation</keyword>
<dbReference type="InterPro" id="IPR041490">
    <property type="entry name" value="KstR2_TetR_C"/>
</dbReference>
<evidence type="ECO:0000256" key="4">
    <source>
        <dbReference type="PROSITE-ProRule" id="PRU00335"/>
    </source>
</evidence>
<gene>
    <name evidence="7" type="ORF">GCM10011322_33880</name>
</gene>
<feature type="compositionally biased region" description="Basic and acidic residues" evidence="5">
    <location>
        <begin position="224"/>
        <end position="237"/>
    </location>
</feature>
<dbReference type="AlphaFoldDB" id="A0A917QDR2"/>
<dbReference type="InterPro" id="IPR009057">
    <property type="entry name" value="Homeodomain-like_sf"/>
</dbReference>
<accession>A0A917QDR2</accession>
<dbReference type="PANTHER" id="PTHR30055">
    <property type="entry name" value="HTH-TYPE TRANSCRIPTIONAL REGULATOR RUTR"/>
    <property type="match status" value="1"/>
</dbReference>
<comment type="caution">
    <text evidence="7">The sequence shown here is derived from an EMBL/GenBank/DDBJ whole genome shotgun (WGS) entry which is preliminary data.</text>
</comment>
<dbReference type="PANTHER" id="PTHR30055:SF234">
    <property type="entry name" value="HTH-TYPE TRANSCRIPTIONAL REGULATOR BETI"/>
    <property type="match status" value="1"/>
</dbReference>
<dbReference type="InterPro" id="IPR050109">
    <property type="entry name" value="HTH-type_TetR-like_transc_reg"/>
</dbReference>
<feature type="compositionally biased region" description="Acidic residues" evidence="5">
    <location>
        <begin position="238"/>
        <end position="254"/>
    </location>
</feature>
<reference evidence="7 8" key="1">
    <citation type="journal article" date="2014" name="Int. J. Syst. Evol. Microbiol.">
        <title>Complete genome sequence of Corynebacterium casei LMG S-19264T (=DSM 44701T), isolated from a smear-ripened cheese.</title>
        <authorList>
            <consortium name="US DOE Joint Genome Institute (JGI-PGF)"/>
            <person name="Walter F."/>
            <person name="Albersmeier A."/>
            <person name="Kalinowski J."/>
            <person name="Ruckert C."/>
        </authorList>
    </citation>
    <scope>NUCLEOTIDE SEQUENCE [LARGE SCALE GENOMIC DNA]</scope>
    <source>
        <strain evidence="7 8">CGMCC 1.9161</strain>
    </source>
</reference>
<dbReference type="GO" id="GO:0000976">
    <property type="term" value="F:transcription cis-regulatory region binding"/>
    <property type="evidence" value="ECO:0007669"/>
    <property type="project" value="TreeGrafter"/>
</dbReference>
<proteinExistence type="predicted"/>
<evidence type="ECO:0000259" key="6">
    <source>
        <dbReference type="PROSITE" id="PS50977"/>
    </source>
</evidence>
<dbReference type="SUPFAM" id="SSF48498">
    <property type="entry name" value="Tetracyclin repressor-like, C-terminal domain"/>
    <property type="match status" value="1"/>
</dbReference>
<keyword evidence="8" id="KW-1185">Reference proteome</keyword>
<evidence type="ECO:0000256" key="3">
    <source>
        <dbReference type="ARBA" id="ARBA00023163"/>
    </source>
</evidence>
<protein>
    <submittedName>
        <fullName evidence="7">Transcriptional regulator, TetR family protein</fullName>
    </submittedName>
</protein>
<feature type="region of interest" description="Disordered" evidence="5">
    <location>
        <begin position="1"/>
        <end position="21"/>
    </location>
</feature>
<dbReference type="EMBL" id="BMMF01000010">
    <property type="protein sequence ID" value="GGK44045.1"/>
    <property type="molecule type" value="Genomic_DNA"/>
</dbReference>
<dbReference type="RefSeq" id="WP_188914436.1">
    <property type="nucleotide sequence ID" value="NZ_BMMF01000010.1"/>
</dbReference>
<dbReference type="GO" id="GO:0003700">
    <property type="term" value="F:DNA-binding transcription factor activity"/>
    <property type="evidence" value="ECO:0007669"/>
    <property type="project" value="TreeGrafter"/>
</dbReference>
<dbReference type="Proteomes" id="UP000600449">
    <property type="component" value="Unassembled WGS sequence"/>
</dbReference>
<evidence type="ECO:0000256" key="1">
    <source>
        <dbReference type="ARBA" id="ARBA00023015"/>
    </source>
</evidence>
<feature type="domain" description="HTH tetR-type" evidence="6">
    <location>
        <begin position="20"/>
        <end position="80"/>
    </location>
</feature>
<evidence type="ECO:0000313" key="8">
    <source>
        <dbReference type="Proteomes" id="UP000600449"/>
    </source>
</evidence>
<evidence type="ECO:0000313" key="7">
    <source>
        <dbReference type="EMBL" id="GGK44045.1"/>
    </source>
</evidence>
<dbReference type="PROSITE" id="PS50977">
    <property type="entry name" value="HTH_TETR_2"/>
    <property type="match status" value="1"/>
</dbReference>
<dbReference type="PRINTS" id="PR00455">
    <property type="entry name" value="HTHTETR"/>
</dbReference>
<keyword evidence="3" id="KW-0804">Transcription</keyword>
<dbReference type="Pfam" id="PF00440">
    <property type="entry name" value="TetR_N"/>
    <property type="match status" value="1"/>
</dbReference>
<dbReference type="Gene3D" id="1.10.357.10">
    <property type="entry name" value="Tetracycline Repressor, domain 2"/>
    <property type="match status" value="1"/>
</dbReference>
<dbReference type="Gene3D" id="1.10.10.60">
    <property type="entry name" value="Homeodomain-like"/>
    <property type="match status" value="1"/>
</dbReference>
<dbReference type="Pfam" id="PF17932">
    <property type="entry name" value="TetR_C_24"/>
    <property type="match status" value="1"/>
</dbReference>
<dbReference type="InterPro" id="IPR001647">
    <property type="entry name" value="HTH_TetR"/>
</dbReference>
<sequence length="264" mass="29563">MSGAKSSTARGRLRTPRRDGARRTAIVRRATEIFKSKGFAHTTIEDIAEAVGVTREAIYYYFRDKAEILIEIIKPESDYLVWGLERILSLDVCSRKKLVMAVESHMMRFNPNYLEMAIAVRELNGTTRDPRIASLRLTWRRYTTLWIRLIEEGQSQGTLDRGLEPRLVAFAILGMLNSASSWFDPSRGSIAQLTDTFVRLVATGVLAEGVPARSDVYAGLRPPHAPDDSETEPARDEADADDVPDEDDLPDDAEQAERLPIAKA</sequence>
<keyword evidence="2 4" id="KW-0238">DNA-binding</keyword>
<feature type="region of interest" description="Disordered" evidence="5">
    <location>
        <begin position="216"/>
        <end position="264"/>
    </location>
</feature>
<feature type="DNA-binding region" description="H-T-H motif" evidence="4">
    <location>
        <begin position="43"/>
        <end position="62"/>
    </location>
</feature>
<name>A0A917QDR2_9HYPH</name>
<organism evidence="7 8">
    <name type="scientific">Salinarimonas ramus</name>
    <dbReference type="NCBI Taxonomy" id="690164"/>
    <lineage>
        <taxon>Bacteria</taxon>
        <taxon>Pseudomonadati</taxon>
        <taxon>Pseudomonadota</taxon>
        <taxon>Alphaproteobacteria</taxon>
        <taxon>Hyphomicrobiales</taxon>
        <taxon>Salinarimonadaceae</taxon>
        <taxon>Salinarimonas</taxon>
    </lineage>
</organism>
<dbReference type="SUPFAM" id="SSF46689">
    <property type="entry name" value="Homeodomain-like"/>
    <property type="match status" value="1"/>
</dbReference>
<dbReference type="InterPro" id="IPR036271">
    <property type="entry name" value="Tet_transcr_reg_TetR-rel_C_sf"/>
</dbReference>
<evidence type="ECO:0000256" key="5">
    <source>
        <dbReference type="SAM" id="MobiDB-lite"/>
    </source>
</evidence>
<evidence type="ECO:0000256" key="2">
    <source>
        <dbReference type="ARBA" id="ARBA00023125"/>
    </source>
</evidence>